<evidence type="ECO:0000259" key="4">
    <source>
        <dbReference type="PROSITE" id="PS50002"/>
    </source>
</evidence>
<dbReference type="EMBL" id="MU853402">
    <property type="protein sequence ID" value="KAK4137792.1"/>
    <property type="molecule type" value="Genomic_DNA"/>
</dbReference>
<feature type="compositionally biased region" description="Polar residues" evidence="3">
    <location>
        <begin position="527"/>
        <end position="537"/>
    </location>
</feature>
<dbReference type="SMART" id="SM00326">
    <property type="entry name" value="SH3"/>
    <property type="match status" value="1"/>
</dbReference>
<feature type="compositionally biased region" description="Polar residues" evidence="3">
    <location>
        <begin position="682"/>
        <end position="706"/>
    </location>
</feature>
<gene>
    <name evidence="5" type="ORF">BT67DRAFT_121187</name>
</gene>
<dbReference type="SUPFAM" id="SSF50044">
    <property type="entry name" value="SH3-domain"/>
    <property type="match status" value="1"/>
</dbReference>
<dbReference type="FunFam" id="2.30.30.40:FF:000035">
    <property type="entry name" value="SH3 domain containing protein"/>
    <property type="match status" value="1"/>
</dbReference>
<dbReference type="GO" id="GO:0051286">
    <property type="term" value="C:cell tip"/>
    <property type="evidence" value="ECO:0007669"/>
    <property type="project" value="TreeGrafter"/>
</dbReference>
<feature type="region of interest" description="Disordered" evidence="3">
    <location>
        <begin position="467"/>
        <end position="912"/>
    </location>
</feature>
<feature type="compositionally biased region" description="Low complexity" evidence="3">
    <location>
        <begin position="92"/>
        <end position="102"/>
    </location>
</feature>
<feature type="compositionally biased region" description="Polar residues" evidence="3">
    <location>
        <begin position="14"/>
        <end position="23"/>
    </location>
</feature>
<dbReference type="GO" id="GO:0008104">
    <property type="term" value="P:intracellular protein localization"/>
    <property type="evidence" value="ECO:0007669"/>
    <property type="project" value="TreeGrafter"/>
</dbReference>
<dbReference type="Proteomes" id="UP001304895">
    <property type="component" value="Unassembled WGS sequence"/>
</dbReference>
<feature type="compositionally biased region" description="Low complexity" evidence="3">
    <location>
        <begin position="477"/>
        <end position="494"/>
    </location>
</feature>
<feature type="region of interest" description="Disordered" evidence="3">
    <location>
        <begin position="420"/>
        <end position="449"/>
    </location>
</feature>
<feature type="domain" description="SH3" evidence="4">
    <location>
        <begin position="345"/>
        <end position="406"/>
    </location>
</feature>
<feature type="compositionally biased region" description="Basic and acidic residues" evidence="3">
    <location>
        <begin position="246"/>
        <end position="261"/>
    </location>
</feature>
<feature type="compositionally biased region" description="Acidic residues" evidence="3">
    <location>
        <begin position="112"/>
        <end position="123"/>
    </location>
</feature>
<dbReference type="Gene3D" id="2.30.30.40">
    <property type="entry name" value="SH3 Domains"/>
    <property type="match status" value="1"/>
</dbReference>
<comment type="caution">
    <text evidence="5">The sequence shown here is derived from an EMBL/GenBank/DDBJ whole genome shotgun (WGS) entry which is preliminary data.</text>
</comment>
<feature type="compositionally biased region" description="Polar residues" evidence="3">
    <location>
        <begin position="168"/>
        <end position="177"/>
    </location>
</feature>
<feature type="region of interest" description="Disordered" evidence="3">
    <location>
        <begin position="79"/>
        <end position="195"/>
    </location>
</feature>
<accession>A0AAN6URD3</accession>
<evidence type="ECO:0000313" key="5">
    <source>
        <dbReference type="EMBL" id="KAK4137792.1"/>
    </source>
</evidence>
<evidence type="ECO:0000256" key="2">
    <source>
        <dbReference type="PROSITE-ProRule" id="PRU00192"/>
    </source>
</evidence>
<proteinExistence type="predicted"/>
<evidence type="ECO:0000313" key="6">
    <source>
        <dbReference type="Proteomes" id="UP001304895"/>
    </source>
</evidence>
<name>A0AAN6URD3_9PEZI</name>
<feature type="compositionally biased region" description="Basic and acidic residues" evidence="3">
    <location>
        <begin position="651"/>
        <end position="664"/>
    </location>
</feature>
<feature type="region of interest" description="Disordered" evidence="3">
    <location>
        <begin position="236"/>
        <end position="261"/>
    </location>
</feature>
<dbReference type="AlphaFoldDB" id="A0AAN6URD3"/>
<feature type="compositionally biased region" description="Basic and acidic residues" evidence="3">
    <location>
        <begin position="886"/>
        <end position="896"/>
    </location>
</feature>
<feature type="region of interest" description="Disordered" evidence="3">
    <location>
        <begin position="1"/>
        <end position="37"/>
    </location>
</feature>
<dbReference type="GO" id="GO:0030950">
    <property type="term" value="P:establishment or maintenance of actin cytoskeleton polarity"/>
    <property type="evidence" value="ECO:0007669"/>
    <property type="project" value="TreeGrafter"/>
</dbReference>
<keyword evidence="6" id="KW-1185">Reference proteome</keyword>
<dbReference type="InterPro" id="IPR036028">
    <property type="entry name" value="SH3-like_dom_sf"/>
</dbReference>
<feature type="compositionally biased region" description="Basic and acidic residues" evidence="3">
    <location>
        <begin position="281"/>
        <end position="292"/>
    </location>
</feature>
<reference evidence="5" key="1">
    <citation type="journal article" date="2023" name="Mol. Phylogenet. Evol.">
        <title>Genome-scale phylogeny and comparative genomics of the fungal order Sordariales.</title>
        <authorList>
            <person name="Hensen N."/>
            <person name="Bonometti L."/>
            <person name="Westerberg I."/>
            <person name="Brannstrom I.O."/>
            <person name="Guillou S."/>
            <person name="Cros-Aarteil S."/>
            <person name="Calhoun S."/>
            <person name="Haridas S."/>
            <person name="Kuo A."/>
            <person name="Mondo S."/>
            <person name="Pangilinan J."/>
            <person name="Riley R."/>
            <person name="LaButti K."/>
            <person name="Andreopoulos B."/>
            <person name="Lipzen A."/>
            <person name="Chen C."/>
            <person name="Yan M."/>
            <person name="Daum C."/>
            <person name="Ng V."/>
            <person name="Clum A."/>
            <person name="Steindorff A."/>
            <person name="Ohm R.A."/>
            <person name="Martin F."/>
            <person name="Silar P."/>
            <person name="Natvig D.O."/>
            <person name="Lalanne C."/>
            <person name="Gautier V."/>
            <person name="Ament-Velasquez S.L."/>
            <person name="Kruys A."/>
            <person name="Hutchinson M.I."/>
            <person name="Powell A.J."/>
            <person name="Barry K."/>
            <person name="Miller A.N."/>
            <person name="Grigoriev I.V."/>
            <person name="Debuchy R."/>
            <person name="Gladieux P."/>
            <person name="Hiltunen Thoren M."/>
            <person name="Johannesson H."/>
        </authorList>
    </citation>
    <scope>NUCLEOTIDE SEQUENCE</scope>
    <source>
        <strain evidence="5">CBS 123565</strain>
    </source>
</reference>
<evidence type="ECO:0000256" key="3">
    <source>
        <dbReference type="SAM" id="MobiDB-lite"/>
    </source>
</evidence>
<dbReference type="PROSITE" id="PS50002">
    <property type="entry name" value="SH3"/>
    <property type="match status" value="1"/>
</dbReference>
<evidence type="ECO:0000256" key="1">
    <source>
        <dbReference type="ARBA" id="ARBA00022443"/>
    </source>
</evidence>
<sequence length="987" mass="108111">MTRPQFVRADTIDLQANDTPSAQTHHRPAPDRSVAPHQAETLRDVAAETAEENSRSPRVSWNADSADVQQHALALHTTFGGQQDGSADNMHAAAQEDALAIAQNGGLSGQEADGENEIDDDDMGDRISSSPSIEDGGSIFALPGLSSNRPEPLSPPATLRRPLASPGVSDTRSSSPYLESPDHLPLKTGAQEGSQRGAIQPDFLCHPHHPCHHHHPHGEYGADGMVQDWAPIETYRLPSNPECEDDGRSANGKDRASSDIMDGKTRAAQWRLASSQATLPDHGEEDGTIHGTDEDENYNDENYNYALTIPYDSAEDDDGVSFAVSDARFVDSGWGGECLQELEDIDFAFVYALHTFVATVEGQANATKGDTMVLLDDSNSYWWLVRVVKDSSIGYLPAEHIETPTERVARQNKHRNIDLSASMLGDQQGDPLQDKARNPIRSAMKRRKAKTVQFAAPTYVDYSDFDYSTEEEEDEGPQLQPQQRQQVQQSASQLEMNDETAKVEPLKPRSQQKDTKTELKKHDAGSDSESPGANKTLSRVSEESEMRVSDGPKKSSDGTVRDSFFKDDSVETKKISLTPNLLRDDNAPRTSTESREMKQRPSLDKLDKDSILGKDDRKRKKEKEKDKKAGGIRSFFSRKDKKAKGDEDEDPFGKRSMDTDNPEKEVEDEEPQPSPERAGPQRQPSKLQKQQPRTELSPTRKPNGSRENGVDIKAFLAEGKVNNVANNPPSMRLVEASPKASPDGSPREEVAANTPSKSRPQKTTKTKSRMDLDEDSSDEDLAPPATGPAPVHEEPARQQARAAPGTITPVERDRTPEPASAAVQTANVAPKRTTSPAQQPEERISESPVQVSPITSSIPPPLTGDSSSSQAEEDRVSPRSTPSPELIEHEDADTSGHKGSVTTASPASRSSSWDDVGLRAFFDSGSDIRDLLVVVFDKTNIDPPRTDLPAATSLFREQNAKLAEITTRLDDMLGDWLARKQRLRGAV</sequence>
<feature type="compositionally biased region" description="Acidic residues" evidence="3">
    <location>
        <begin position="467"/>
        <end position="476"/>
    </location>
</feature>
<dbReference type="GO" id="GO:0015630">
    <property type="term" value="C:microtubule cytoskeleton"/>
    <property type="evidence" value="ECO:0007669"/>
    <property type="project" value="TreeGrafter"/>
</dbReference>
<reference evidence="5" key="2">
    <citation type="submission" date="2023-05" db="EMBL/GenBank/DDBJ databases">
        <authorList>
            <consortium name="Lawrence Berkeley National Laboratory"/>
            <person name="Steindorff A."/>
            <person name="Hensen N."/>
            <person name="Bonometti L."/>
            <person name="Westerberg I."/>
            <person name="Brannstrom I.O."/>
            <person name="Guillou S."/>
            <person name="Cros-Aarteil S."/>
            <person name="Calhoun S."/>
            <person name="Haridas S."/>
            <person name="Kuo A."/>
            <person name="Mondo S."/>
            <person name="Pangilinan J."/>
            <person name="Riley R."/>
            <person name="Labutti K."/>
            <person name="Andreopoulos B."/>
            <person name="Lipzen A."/>
            <person name="Chen C."/>
            <person name="Yanf M."/>
            <person name="Daum C."/>
            <person name="Ng V."/>
            <person name="Clum A."/>
            <person name="Ohm R."/>
            <person name="Martin F."/>
            <person name="Silar P."/>
            <person name="Natvig D."/>
            <person name="Lalanne C."/>
            <person name="Gautier V."/>
            <person name="Ament-Velasquez S.L."/>
            <person name="Kruys A."/>
            <person name="Hutchinson M.I."/>
            <person name="Powell A.J."/>
            <person name="Barry K."/>
            <person name="Miller A.N."/>
            <person name="Grigoriev I.V."/>
            <person name="Debuchy R."/>
            <person name="Gladieux P."/>
            <person name="Thoren M.H."/>
            <person name="Johannesson H."/>
        </authorList>
    </citation>
    <scope>NUCLEOTIDE SEQUENCE</scope>
    <source>
        <strain evidence="5">CBS 123565</strain>
    </source>
</reference>
<feature type="compositionally biased region" description="Low complexity" evidence="3">
    <location>
        <begin position="847"/>
        <end position="857"/>
    </location>
</feature>
<dbReference type="PANTHER" id="PTHR47775">
    <property type="entry name" value="BUD SITE SELECTION PROTEIN 14"/>
    <property type="match status" value="1"/>
</dbReference>
<organism evidence="5 6">
    <name type="scientific">Trichocladium antarcticum</name>
    <dbReference type="NCBI Taxonomy" id="1450529"/>
    <lineage>
        <taxon>Eukaryota</taxon>
        <taxon>Fungi</taxon>
        <taxon>Dikarya</taxon>
        <taxon>Ascomycota</taxon>
        <taxon>Pezizomycotina</taxon>
        <taxon>Sordariomycetes</taxon>
        <taxon>Sordariomycetidae</taxon>
        <taxon>Sordariales</taxon>
        <taxon>Chaetomiaceae</taxon>
        <taxon>Trichocladium</taxon>
    </lineage>
</organism>
<keyword evidence="1 2" id="KW-0728">SH3 domain</keyword>
<dbReference type="PANTHER" id="PTHR47775:SF1">
    <property type="entry name" value="BUD SITE SELECTION PROTEIN 14"/>
    <property type="match status" value="1"/>
</dbReference>
<feature type="compositionally biased region" description="Acidic residues" evidence="3">
    <location>
        <begin position="772"/>
        <end position="781"/>
    </location>
</feature>
<feature type="compositionally biased region" description="Basic and acidic residues" evidence="3">
    <location>
        <begin position="582"/>
        <end position="616"/>
    </location>
</feature>
<feature type="compositionally biased region" description="Polar residues" evidence="3">
    <location>
        <begin position="900"/>
        <end position="912"/>
    </location>
</feature>
<dbReference type="InterPro" id="IPR053039">
    <property type="entry name" value="Polarity_Bud-Selection_Reg"/>
</dbReference>
<feature type="compositionally biased region" description="Polar residues" evidence="3">
    <location>
        <begin position="822"/>
        <end position="838"/>
    </location>
</feature>
<feature type="compositionally biased region" description="Basic and acidic residues" evidence="3">
    <location>
        <begin position="540"/>
        <end position="574"/>
    </location>
</feature>
<feature type="region of interest" description="Disordered" evidence="3">
    <location>
        <begin position="277"/>
        <end position="299"/>
    </location>
</feature>
<feature type="compositionally biased region" description="Basic and acidic residues" evidence="3">
    <location>
        <begin position="499"/>
        <end position="525"/>
    </location>
</feature>
<protein>
    <recommendedName>
        <fullName evidence="4">SH3 domain-containing protein</fullName>
    </recommendedName>
</protein>
<dbReference type="InterPro" id="IPR001452">
    <property type="entry name" value="SH3_domain"/>
</dbReference>